<organism evidence="3 4">
    <name type="scientific">Brevibacterium luteolum</name>
    <dbReference type="NCBI Taxonomy" id="199591"/>
    <lineage>
        <taxon>Bacteria</taxon>
        <taxon>Bacillati</taxon>
        <taxon>Actinomycetota</taxon>
        <taxon>Actinomycetes</taxon>
        <taxon>Micrococcales</taxon>
        <taxon>Brevibacteriaceae</taxon>
        <taxon>Brevibacterium</taxon>
    </lineage>
</organism>
<gene>
    <name evidence="3" type="ORF">EW640_01010</name>
</gene>
<evidence type="ECO:0000256" key="1">
    <source>
        <dbReference type="SAM" id="MobiDB-lite"/>
    </source>
</evidence>
<protein>
    <submittedName>
        <fullName evidence="3">Uncharacterized protein</fullName>
    </submittedName>
</protein>
<sequence length="423" mass="46153">MQPRNIIAPVLATIAITSLGATALHSAEHDPNDTVSHNDLKTDPEVETVELDYPVETNDLFSRAETLGVKIVSVEYLISDGLGVYIYDTEKTAEENAADLEVTLHSQAPGGNPAVFSVTALAATQQPSHSDGSPQNAGSFAAPSSLLEEARHLPHAEPGDSELPRPDGLGDELNDSGLREDGFNASSDEPPTRAHPNSIWFQTKDNVDGKRQVSIFSQWAGQSNTHKAPKYWWGAEIQLYQHNYNLPETISRPLCAPGTDKRYWANASLAGATMTVSINDGTADGVLKSLEAYIDSNHLSDPCSTGAIGVGFGKPTVIPDMDINWGGGNEKLHQMLYVDLRLPKGSNSWSHISAATKYVQNNCQGHRSHTDCMGLSIDPGHPWPKDKLKGGTDFLLLNKQRKWRTPTHFSWDEYADRRPKALQ</sequence>
<keyword evidence="2" id="KW-0732">Signal</keyword>
<dbReference type="EMBL" id="CP035810">
    <property type="protein sequence ID" value="QIN28020.1"/>
    <property type="molecule type" value="Genomic_DNA"/>
</dbReference>
<dbReference type="RefSeq" id="WP_165882582.1">
    <property type="nucleotide sequence ID" value="NZ_CP035810.1"/>
</dbReference>
<dbReference type="AlphaFoldDB" id="A0A6G8KU38"/>
<dbReference type="Proteomes" id="UP000501518">
    <property type="component" value="Chromosome"/>
</dbReference>
<feature type="compositionally biased region" description="Basic and acidic residues" evidence="1">
    <location>
        <begin position="155"/>
        <end position="165"/>
    </location>
</feature>
<dbReference type="KEGG" id="blut:EW640_01010"/>
<feature type="chain" id="PRO_5039523652" evidence="2">
    <location>
        <begin position="24"/>
        <end position="423"/>
    </location>
</feature>
<accession>A0A6G8KU38</accession>
<evidence type="ECO:0000256" key="2">
    <source>
        <dbReference type="SAM" id="SignalP"/>
    </source>
</evidence>
<name>A0A6G8KU38_9MICO</name>
<feature type="signal peptide" evidence="2">
    <location>
        <begin position="1"/>
        <end position="23"/>
    </location>
</feature>
<reference evidence="3 4" key="1">
    <citation type="submission" date="2019-02" db="EMBL/GenBank/DDBJ databases">
        <title>Complete Genome Sequence and Methylome Analysis of Brevibacterium luteolum NEB1784.</title>
        <authorList>
            <person name="Fomenkov A."/>
            <person name="Roberts R.J."/>
        </authorList>
    </citation>
    <scope>NUCLEOTIDE SEQUENCE [LARGE SCALE GENOMIC DNA]</scope>
    <source>
        <strain evidence="3 4">NEB1784</strain>
    </source>
</reference>
<evidence type="ECO:0000313" key="3">
    <source>
        <dbReference type="EMBL" id="QIN28020.1"/>
    </source>
</evidence>
<proteinExistence type="predicted"/>
<feature type="region of interest" description="Disordered" evidence="1">
    <location>
        <begin position="155"/>
        <end position="199"/>
    </location>
</feature>
<evidence type="ECO:0000313" key="4">
    <source>
        <dbReference type="Proteomes" id="UP000501518"/>
    </source>
</evidence>